<evidence type="ECO:0000313" key="2">
    <source>
        <dbReference type="EMBL" id="MBX64793.1"/>
    </source>
</evidence>
<dbReference type="AlphaFoldDB" id="A0A2P2QCX6"/>
<feature type="chain" id="PRO_5015117451" evidence="1">
    <location>
        <begin position="21"/>
        <end position="39"/>
    </location>
</feature>
<protein>
    <submittedName>
        <fullName evidence="2">Uncharacterized protein</fullName>
    </submittedName>
</protein>
<evidence type="ECO:0000256" key="1">
    <source>
        <dbReference type="SAM" id="SignalP"/>
    </source>
</evidence>
<proteinExistence type="predicted"/>
<feature type="signal peptide" evidence="1">
    <location>
        <begin position="1"/>
        <end position="20"/>
    </location>
</feature>
<keyword evidence="1" id="KW-0732">Signal</keyword>
<dbReference type="EMBL" id="GGEC01084309">
    <property type="protein sequence ID" value="MBX64793.1"/>
    <property type="molecule type" value="Transcribed_RNA"/>
</dbReference>
<sequence>MRFFFLITNFNLLIIYPGCCQFFTSDAPLAGTTKQLYWV</sequence>
<organism evidence="2">
    <name type="scientific">Rhizophora mucronata</name>
    <name type="common">Asiatic mangrove</name>
    <dbReference type="NCBI Taxonomy" id="61149"/>
    <lineage>
        <taxon>Eukaryota</taxon>
        <taxon>Viridiplantae</taxon>
        <taxon>Streptophyta</taxon>
        <taxon>Embryophyta</taxon>
        <taxon>Tracheophyta</taxon>
        <taxon>Spermatophyta</taxon>
        <taxon>Magnoliopsida</taxon>
        <taxon>eudicotyledons</taxon>
        <taxon>Gunneridae</taxon>
        <taxon>Pentapetalae</taxon>
        <taxon>rosids</taxon>
        <taxon>fabids</taxon>
        <taxon>Malpighiales</taxon>
        <taxon>Rhizophoraceae</taxon>
        <taxon>Rhizophora</taxon>
    </lineage>
</organism>
<name>A0A2P2QCX6_RHIMU</name>
<reference evidence="2" key="1">
    <citation type="submission" date="2018-02" db="EMBL/GenBank/DDBJ databases">
        <title>Rhizophora mucronata_Transcriptome.</title>
        <authorList>
            <person name="Meera S.P."/>
            <person name="Sreeshan A."/>
            <person name="Augustine A."/>
        </authorList>
    </citation>
    <scope>NUCLEOTIDE SEQUENCE</scope>
    <source>
        <tissue evidence="2">Leaf</tissue>
    </source>
</reference>
<accession>A0A2P2QCX6</accession>